<dbReference type="RefSeq" id="XP_013242937.1">
    <property type="nucleotide sequence ID" value="XM_013387483.1"/>
</dbReference>
<dbReference type="Proteomes" id="UP000027361">
    <property type="component" value="Unassembled WGS sequence"/>
</dbReference>
<reference evidence="2 3" key="1">
    <citation type="submission" date="2014-05" db="EMBL/GenBank/DDBJ databases">
        <title>Draft genome sequence of a rare smut relative, Tilletiaria anomala UBC 951.</title>
        <authorList>
            <consortium name="DOE Joint Genome Institute"/>
            <person name="Toome M."/>
            <person name="Kuo A."/>
            <person name="Henrissat B."/>
            <person name="Lipzen A."/>
            <person name="Tritt A."/>
            <person name="Yoshinaga Y."/>
            <person name="Zane M."/>
            <person name="Barry K."/>
            <person name="Grigoriev I.V."/>
            <person name="Spatafora J.W."/>
            <person name="Aimea M.C."/>
        </authorList>
    </citation>
    <scope>NUCLEOTIDE SEQUENCE [LARGE SCALE GENOMIC DNA]</scope>
    <source>
        <strain evidence="2 3">UBC 951</strain>
    </source>
</reference>
<feature type="compositionally biased region" description="Gly residues" evidence="1">
    <location>
        <begin position="161"/>
        <end position="179"/>
    </location>
</feature>
<protein>
    <submittedName>
        <fullName evidence="2">Uncharacterized protein</fullName>
    </submittedName>
</protein>
<name>A0A066VWV4_TILAU</name>
<dbReference type="HOGENOM" id="CLU_615661_0_0_1"/>
<sequence>MGATIVLRLPHLTSQQFPPTYQRLQNVHSARITNRWSVEIRSFQQTALHAESYFAAADQLEQHGSAAPSATATTAAQATSSSSIRARMWHLTTSEFPGKVFVYVESPLPTEACAPGADAINSHGTKSKGRRALRRTLFVATSSLALLIAKANLPRPLGGDSGGAGAVSGAAGSGGGSIGSAGSAGRAERDRDGASGAVGPGAWIARGSAISIEGVILDLPDRPQGAYTGGYGHIAPSLPPAPPPQTDGQLENASTNGQAQAQEPAQESAIQKGYGSKWPLPSMCGTHGIYGTRNSKTNVLLDSERGLLDDQAPHEWVLRLGQVNVGSRNAGALGQLEYLPISSARSPSSPAQTLPRAFAASLFPEQANTATTGTPGLFIHPPPSAQLARELDLDDEEEDEEEGAMLDYWDDQEEGLATAEDSRAVEDMRRTAWMYFQTLRAEGML</sequence>
<comment type="caution">
    <text evidence="2">The sequence shown here is derived from an EMBL/GenBank/DDBJ whole genome shotgun (WGS) entry which is preliminary data.</text>
</comment>
<evidence type="ECO:0000313" key="3">
    <source>
        <dbReference type="Proteomes" id="UP000027361"/>
    </source>
</evidence>
<feature type="region of interest" description="Disordered" evidence="1">
    <location>
        <begin position="161"/>
        <end position="200"/>
    </location>
</feature>
<evidence type="ECO:0000313" key="2">
    <source>
        <dbReference type="EMBL" id="KDN44763.1"/>
    </source>
</evidence>
<dbReference type="EMBL" id="JMSN01000048">
    <property type="protein sequence ID" value="KDN44763.1"/>
    <property type="molecule type" value="Genomic_DNA"/>
</dbReference>
<proteinExistence type="predicted"/>
<feature type="compositionally biased region" description="Polar residues" evidence="1">
    <location>
        <begin position="246"/>
        <end position="257"/>
    </location>
</feature>
<evidence type="ECO:0000256" key="1">
    <source>
        <dbReference type="SAM" id="MobiDB-lite"/>
    </source>
</evidence>
<keyword evidence="3" id="KW-1185">Reference proteome</keyword>
<dbReference type="AlphaFoldDB" id="A0A066VWV4"/>
<dbReference type="GeneID" id="25264555"/>
<accession>A0A066VWV4</accession>
<dbReference type="InParanoid" id="A0A066VWV4"/>
<gene>
    <name evidence="2" type="ORF">K437DRAFT_256907</name>
</gene>
<feature type="compositionally biased region" description="Low complexity" evidence="1">
    <location>
        <begin position="258"/>
        <end position="271"/>
    </location>
</feature>
<feature type="region of interest" description="Disordered" evidence="1">
    <location>
        <begin position="227"/>
        <end position="271"/>
    </location>
</feature>
<dbReference type="STRING" id="1037660.A0A066VWV4"/>
<organism evidence="2 3">
    <name type="scientific">Tilletiaria anomala (strain ATCC 24038 / CBS 436.72 / UBC 951)</name>
    <dbReference type="NCBI Taxonomy" id="1037660"/>
    <lineage>
        <taxon>Eukaryota</taxon>
        <taxon>Fungi</taxon>
        <taxon>Dikarya</taxon>
        <taxon>Basidiomycota</taxon>
        <taxon>Ustilaginomycotina</taxon>
        <taxon>Exobasidiomycetes</taxon>
        <taxon>Georgefischeriales</taxon>
        <taxon>Tilletiariaceae</taxon>
        <taxon>Tilletiaria</taxon>
    </lineage>
</organism>